<evidence type="ECO:0000256" key="2">
    <source>
        <dbReference type="ARBA" id="ARBA00022692"/>
    </source>
</evidence>
<dbReference type="Gene3D" id="1.20.120.1630">
    <property type="match status" value="1"/>
</dbReference>
<reference evidence="5 6" key="1">
    <citation type="submission" date="2020-05" db="EMBL/GenBank/DDBJ databases">
        <title>Draft genome sequence of Mycobacterium hippocampi DL, isolated from European seabass, Dicentrarchus labrax, reared in fish farms.</title>
        <authorList>
            <person name="Stathopoulou P."/>
            <person name="Asimakis E."/>
            <person name="Tzokas K."/>
            <person name="Batargias C."/>
            <person name="Tsiamis G."/>
        </authorList>
    </citation>
    <scope>NUCLEOTIDE SEQUENCE [LARGE SCALE GENOMIC DNA]</scope>
    <source>
        <strain evidence="5 6">DL</strain>
    </source>
</reference>
<dbReference type="RefSeq" id="WP_178357844.1">
    <property type="nucleotide sequence ID" value="NZ_JABFYL010000016.1"/>
</dbReference>
<evidence type="ECO:0000256" key="1">
    <source>
        <dbReference type="ARBA" id="ARBA00004141"/>
    </source>
</evidence>
<evidence type="ECO:0000256" key="3">
    <source>
        <dbReference type="ARBA" id="ARBA00022989"/>
    </source>
</evidence>
<comment type="subcellular location">
    <subcellularLocation>
        <location evidence="1">Membrane</location>
        <topology evidence="1">Multi-pass membrane protein</topology>
    </subcellularLocation>
</comment>
<keyword evidence="2" id="KW-0812">Transmembrane</keyword>
<dbReference type="EMBL" id="JABFYL010000016">
    <property type="protein sequence ID" value="NVN49445.1"/>
    <property type="molecule type" value="Genomic_DNA"/>
</dbReference>
<evidence type="ECO:0000313" key="5">
    <source>
        <dbReference type="EMBL" id="NVN49445.1"/>
    </source>
</evidence>
<evidence type="ECO:0000313" key="6">
    <source>
        <dbReference type="Proteomes" id="UP000570517"/>
    </source>
</evidence>
<dbReference type="InterPro" id="IPR007269">
    <property type="entry name" value="ICMT_MeTrfase"/>
</dbReference>
<evidence type="ECO:0000256" key="4">
    <source>
        <dbReference type="ARBA" id="ARBA00023136"/>
    </source>
</evidence>
<proteinExistence type="predicted"/>
<comment type="caution">
    <text evidence="5">The sequence shown here is derived from an EMBL/GenBank/DDBJ whole genome shotgun (WGS) entry which is preliminary data.</text>
</comment>
<protein>
    <recommendedName>
        <fullName evidence="7">Isoprenylcysteine carboxyl methyltransferase</fullName>
    </recommendedName>
</protein>
<keyword evidence="3" id="KW-1133">Transmembrane helix</keyword>
<dbReference type="GO" id="GO:0016020">
    <property type="term" value="C:membrane"/>
    <property type="evidence" value="ECO:0007669"/>
    <property type="project" value="UniProtKB-SubCell"/>
</dbReference>
<organism evidence="5 6">
    <name type="scientific">Mycolicibacterium hippocampi</name>
    <dbReference type="NCBI Taxonomy" id="659824"/>
    <lineage>
        <taxon>Bacteria</taxon>
        <taxon>Bacillati</taxon>
        <taxon>Actinomycetota</taxon>
        <taxon>Actinomycetes</taxon>
        <taxon>Mycobacteriales</taxon>
        <taxon>Mycobacteriaceae</taxon>
        <taxon>Mycolicibacterium</taxon>
    </lineage>
</organism>
<dbReference type="GO" id="GO:0004671">
    <property type="term" value="F:protein C-terminal S-isoprenylcysteine carboxyl O-methyltransferase activity"/>
    <property type="evidence" value="ECO:0007669"/>
    <property type="project" value="InterPro"/>
</dbReference>
<accession>A0A850PPV0</accession>
<evidence type="ECO:0008006" key="7">
    <source>
        <dbReference type="Google" id="ProtNLM"/>
    </source>
</evidence>
<dbReference type="AlphaFoldDB" id="A0A850PPV0"/>
<dbReference type="Proteomes" id="UP000570517">
    <property type="component" value="Unassembled WGS sequence"/>
</dbReference>
<gene>
    <name evidence="5" type="ORF">HLY00_3521</name>
</gene>
<keyword evidence="4" id="KW-0472">Membrane</keyword>
<keyword evidence="6" id="KW-1185">Reference proteome</keyword>
<name>A0A850PPV0_9MYCO</name>
<sequence>MLAYTVLIAAVGVERIAELVVSQRNLKWSRAHGGVEFGAGHYPVMVLLHTGLLVGCLVEAAHREFIPTLGWSMFAVVIAAQGLRWWCITTLGRQWNTRVMVVPDAGRITGGPYRFLSHPNYVAVVLEGVALPLVHSAWITATVFTVLNAVLLWVRISVEDEALESLT</sequence>
<dbReference type="Pfam" id="PF04140">
    <property type="entry name" value="ICMT"/>
    <property type="match status" value="1"/>
</dbReference>